<keyword evidence="1" id="KW-0446">Lipid-binding</keyword>
<sequence>MEKIKIITDSTSDLPMDIIEKYDIEVLPLLVSFGEETYQDGVGINLHTLLSKMDGNKDFPTTAQVNPQRFMECYKKYLDQGYKIVSIHISSKLSGTYQSACIAKDTLETEDIVVIDGFNVTSGLGILVMKSAELKEKGLGIYDIETEIKNLIPHVKSVLAFGTMDNLIKGGRISKTAGTIANILGIKPIISIEDGELIVIDKVRGSKKAIRVILDYLDKKGIKQGETSVLLHVENKDILDNLREDLKEKNNKFIECEVGCVVGVYAGAGACGVFFIEDF</sequence>
<dbReference type="PROSITE" id="PS51482">
    <property type="entry name" value="DEGV"/>
    <property type="match status" value="1"/>
</dbReference>
<gene>
    <name evidence="2" type="ORF">CSCA_3846</name>
</gene>
<proteinExistence type="predicted"/>
<dbReference type="NCBIfam" id="TIGR00762">
    <property type="entry name" value="DegV"/>
    <property type="match status" value="1"/>
</dbReference>
<dbReference type="SUPFAM" id="SSF82549">
    <property type="entry name" value="DAK1/DegV-like"/>
    <property type="match status" value="1"/>
</dbReference>
<dbReference type="EMBL" id="CP009933">
    <property type="protein sequence ID" value="AKA70971.1"/>
    <property type="molecule type" value="Genomic_DNA"/>
</dbReference>
<evidence type="ECO:0000313" key="3">
    <source>
        <dbReference type="Proteomes" id="UP000033115"/>
    </source>
</evidence>
<dbReference type="STRING" id="1548.CSCA_3846"/>
<dbReference type="PANTHER" id="PTHR33434:SF2">
    <property type="entry name" value="FATTY ACID-BINDING PROTEIN TM_1468"/>
    <property type="match status" value="1"/>
</dbReference>
<dbReference type="Gene3D" id="3.30.1180.10">
    <property type="match status" value="1"/>
</dbReference>
<dbReference type="GO" id="GO:0008289">
    <property type="term" value="F:lipid binding"/>
    <property type="evidence" value="ECO:0007669"/>
    <property type="project" value="UniProtKB-KW"/>
</dbReference>
<accession>A0A0E3GRV3</accession>
<dbReference type="InterPro" id="IPR003797">
    <property type="entry name" value="DegV"/>
</dbReference>
<protein>
    <submittedName>
        <fullName evidence="2">DegV family protein</fullName>
    </submittedName>
</protein>
<dbReference type="Pfam" id="PF02645">
    <property type="entry name" value="DegV"/>
    <property type="match status" value="1"/>
</dbReference>
<dbReference type="RefSeq" id="WP_029159146.1">
    <property type="nucleotide sequence ID" value="NZ_CP009933.1"/>
</dbReference>
<dbReference type="Gene3D" id="3.40.50.10170">
    <property type="match status" value="1"/>
</dbReference>
<dbReference type="HOGENOM" id="CLU_048251_0_1_9"/>
<dbReference type="Proteomes" id="UP000033115">
    <property type="component" value="Chromosome"/>
</dbReference>
<dbReference type="KEGG" id="csq:CSCA_3846"/>
<evidence type="ECO:0000313" key="2">
    <source>
        <dbReference type="EMBL" id="AKA70971.1"/>
    </source>
</evidence>
<dbReference type="PANTHER" id="PTHR33434">
    <property type="entry name" value="DEGV DOMAIN-CONTAINING PROTEIN DR_1986-RELATED"/>
    <property type="match status" value="1"/>
</dbReference>
<organism evidence="2 3">
    <name type="scientific">Clostridium scatologenes</name>
    <dbReference type="NCBI Taxonomy" id="1548"/>
    <lineage>
        <taxon>Bacteria</taxon>
        <taxon>Bacillati</taxon>
        <taxon>Bacillota</taxon>
        <taxon>Clostridia</taxon>
        <taxon>Eubacteriales</taxon>
        <taxon>Clostridiaceae</taxon>
        <taxon>Clostridium</taxon>
    </lineage>
</organism>
<reference evidence="2 3" key="1">
    <citation type="journal article" date="2015" name="J. Biotechnol.">
        <title>Complete genome sequence of a malodorant-producing acetogen, Clostridium scatologenes ATCC 25775(T).</title>
        <authorList>
            <person name="Zhu Z."/>
            <person name="Guo T."/>
            <person name="Zheng H."/>
            <person name="Song T."/>
            <person name="Ouyang P."/>
            <person name="Xie J."/>
        </authorList>
    </citation>
    <scope>NUCLEOTIDE SEQUENCE [LARGE SCALE GENOMIC DNA]</scope>
    <source>
        <strain evidence="2 3">ATCC 25775</strain>
    </source>
</reference>
<dbReference type="AlphaFoldDB" id="A0A0E3GRV3"/>
<name>A0A0E3GRV3_CLOSL</name>
<dbReference type="InterPro" id="IPR050270">
    <property type="entry name" value="DegV_domain_contain"/>
</dbReference>
<keyword evidence="3" id="KW-1185">Reference proteome</keyword>
<evidence type="ECO:0000256" key="1">
    <source>
        <dbReference type="ARBA" id="ARBA00023121"/>
    </source>
</evidence>
<dbReference type="InterPro" id="IPR043168">
    <property type="entry name" value="DegV_C"/>
</dbReference>